<gene>
    <name evidence="1" type="ORF">Baya_1487</name>
</gene>
<comment type="caution">
    <text evidence="1">The sequence shown here is derived from an EMBL/GenBank/DDBJ whole genome shotgun (WGS) entry which is preliminary data.</text>
</comment>
<accession>A0A556TL89</accession>
<dbReference type="EMBL" id="VCAZ01000004">
    <property type="protein sequence ID" value="TSK18107.1"/>
    <property type="molecule type" value="Genomic_DNA"/>
</dbReference>
<sequence>MQPIAALMQQQDRVAETHKPQDNVNSLILNIKTEPDLLNIESFVYGDEHEDLSASKDGWDCESDSGDEYALEQCDDGRSMITIIKQEPSEEELSFCDELRSNCKPETIEISTSEEEEEECVVSLEESEEVNITGMSEKFKNLKLLQTAQFGLL</sequence>
<keyword evidence="2" id="KW-1185">Reference proteome</keyword>
<dbReference type="OrthoDB" id="10050330at2759"/>
<name>A0A556TL89_BAGYA</name>
<reference evidence="1 2" key="1">
    <citation type="journal article" date="2019" name="Genome Biol. Evol.">
        <title>Whole-Genome Sequencing of the Giant Devil Catfish, Bagarius yarrelli.</title>
        <authorList>
            <person name="Jiang W."/>
            <person name="Lv Y."/>
            <person name="Cheng L."/>
            <person name="Yang K."/>
            <person name="Chao B."/>
            <person name="Wang X."/>
            <person name="Li Y."/>
            <person name="Pan X."/>
            <person name="You X."/>
            <person name="Zhang Y."/>
            <person name="Yang J."/>
            <person name="Li J."/>
            <person name="Zhang X."/>
            <person name="Liu S."/>
            <person name="Sun C."/>
            <person name="Yang J."/>
            <person name="Shi Q."/>
        </authorList>
    </citation>
    <scope>NUCLEOTIDE SEQUENCE [LARGE SCALE GENOMIC DNA]</scope>
    <source>
        <strain evidence="1">JWS20170419001</strain>
        <tissue evidence="1">Muscle</tissue>
    </source>
</reference>
<dbReference type="Proteomes" id="UP000319801">
    <property type="component" value="Unassembled WGS sequence"/>
</dbReference>
<evidence type="ECO:0000313" key="1">
    <source>
        <dbReference type="EMBL" id="TSK18107.1"/>
    </source>
</evidence>
<evidence type="ECO:0000313" key="2">
    <source>
        <dbReference type="Proteomes" id="UP000319801"/>
    </source>
</evidence>
<organism evidence="1 2">
    <name type="scientific">Bagarius yarrelli</name>
    <name type="common">Goonch</name>
    <name type="synonym">Bagrus yarrelli</name>
    <dbReference type="NCBI Taxonomy" id="175774"/>
    <lineage>
        <taxon>Eukaryota</taxon>
        <taxon>Metazoa</taxon>
        <taxon>Chordata</taxon>
        <taxon>Craniata</taxon>
        <taxon>Vertebrata</taxon>
        <taxon>Euteleostomi</taxon>
        <taxon>Actinopterygii</taxon>
        <taxon>Neopterygii</taxon>
        <taxon>Teleostei</taxon>
        <taxon>Ostariophysi</taxon>
        <taxon>Siluriformes</taxon>
        <taxon>Sisoridae</taxon>
        <taxon>Sisorinae</taxon>
        <taxon>Bagarius</taxon>
    </lineage>
</organism>
<dbReference type="AlphaFoldDB" id="A0A556TL89"/>
<protein>
    <submittedName>
        <fullName evidence="1">Uncharacterized protein</fullName>
    </submittedName>
</protein>
<proteinExistence type="predicted"/>